<evidence type="ECO:0000256" key="5">
    <source>
        <dbReference type="ARBA" id="ARBA00023015"/>
    </source>
</evidence>
<dbReference type="PANTHER" id="PTHR15740">
    <property type="entry name" value="NEUROPROTECTIVE PEPTIDE-CONTAINING PROTEIN"/>
    <property type="match status" value="1"/>
</dbReference>
<keyword evidence="6 11" id="KW-0238">DNA-binding</keyword>
<evidence type="ECO:0000256" key="4">
    <source>
        <dbReference type="ARBA" id="ARBA00022833"/>
    </source>
</evidence>
<keyword evidence="2" id="KW-0677">Repeat</keyword>
<evidence type="ECO:0000256" key="10">
    <source>
        <dbReference type="PROSITE-ProRule" id="PRU00042"/>
    </source>
</evidence>
<comment type="caution">
    <text evidence="14">The sequence shown here is derived from an EMBL/GenBank/DDBJ whole genome shotgun (WGS) entry which is preliminary data.</text>
</comment>
<feature type="region of interest" description="Disordered" evidence="12">
    <location>
        <begin position="265"/>
        <end position="308"/>
    </location>
</feature>
<dbReference type="Gene3D" id="3.30.160.60">
    <property type="entry name" value="Classic Zinc Finger"/>
    <property type="match status" value="1"/>
</dbReference>
<evidence type="ECO:0000256" key="3">
    <source>
        <dbReference type="ARBA" id="ARBA00022771"/>
    </source>
</evidence>
<dbReference type="GO" id="GO:0010468">
    <property type="term" value="P:regulation of gene expression"/>
    <property type="evidence" value="ECO:0007669"/>
    <property type="project" value="TreeGrafter"/>
</dbReference>
<keyword evidence="3 10" id="KW-0863">Zinc-finger</keyword>
<evidence type="ECO:0000313" key="14">
    <source>
        <dbReference type="EMBL" id="KAK7813720.1"/>
    </source>
</evidence>
<dbReference type="AlphaFoldDB" id="A0AAW0IGU9"/>
<sequence>MFQVPVDSQDFIRILRPWVKSVLQDVGRQSCREALQALQDFAPGDRYFLNTSWPDVASRGLFKQKLRHRSKPYCCSLCPYSADMFSSLKNHLHRCHEDEADQELQIQCPDCSFVSQPSVVSRHFSLFHEMAARDQSVQDGKPLKGYIKQFTCLKCSFSNTTFGSMKKHVLLTHFQFLLSAYVGFQSQEEQAQPEASNAPPQSQEEQAQPEANTLPPGRYYCKKCGTTVCSQDGLMSHILTSDLHKDLENKLRSVISERNKRSGLLKQVPVAPKPRAGLARPANSSAARAAARAKPKPRRSRSALSKNSPSLAIAKSVTLAQPVTPAQVQPPVGIPGISWSLTDSVPTAAQSHMAVVSSPLPVAQTSLTLQPPASSTILSSGRASPNKPIDPPVLSVSQPLGPVKKSVRMSDLPVSQVIPPGPPLTQPMGSAGRPARPLVRSVEPTSRQIRSGTLSCVSASPGVLQTTSPGAISVGQVVSLTVLPEGQKSPASVIPVQIAASGVLSTGPEVQPRVLHVDQAASAQALPSCQTVSFRVIPADQVVSSGLLSPKQLMISDVPVNQDVNSGIPLLGQPVTSGVLPAGPPVRPNVLQLSQSVGTGISPVSQPVRAETSQNTMFPRSDTVFRKLLPTGTQINGKPIFMLDPVPVTLPIIPQGASLMIVTPSQVPNQVLSPSVGPQMSSALPSLSSSQGPVNTADQNVFVQVSLPEVDLNMVVRQAKQWKTCPVCNVFFPFNVYQAHMEVAHKPSEFNSSERHEPVKLAVCAPFLKWTMEKAMRCLSCKCLVSEEELMYHLLTHGLVCLFCPFSFHTMESFLEHSRIKHHGRRKLSLEYSHRGFQLSLDANGDLLFPYLDFIITLPREKMGEQEVCLAILSGIHSTSLVPLYVKVRPQVKDVPKLLSEQELTCPLCLCPFTITEAYMLHLKDRHHVMPTAYTVFNSPAFKCIHCCGVYPGSLTTAAITLHLLHCECAPKDNSSDRQVGSGFVASSELQFANGEKIPDSKCPVKRKWQDGHLGAEDEKRDEKVSLLVLKGDAASGPEEGTSAVPLKRQRIESTMNGPVADDNLFQILELDPRKYKDYKDCSFEEKRQFLKEYFHKKPYPSRREVELLSLFLKMERVNVALFFGTRRYICLKAIEVHRPSVLLGFDMSQLKNVKHRLSFECEPQNSV</sequence>
<evidence type="ECO:0000256" key="9">
    <source>
        <dbReference type="ARBA" id="ARBA00023242"/>
    </source>
</evidence>
<dbReference type="PANTHER" id="PTHR15740:SF2">
    <property type="entry name" value="ACTIVITY-DEPENDENT NEUROPROTECTOR HOMEOBOX PROTEIN 2"/>
    <property type="match status" value="1"/>
</dbReference>
<keyword evidence="5" id="KW-0805">Transcription regulation</keyword>
<evidence type="ECO:0000259" key="13">
    <source>
        <dbReference type="PROSITE" id="PS50157"/>
    </source>
</evidence>
<feature type="compositionally biased region" description="Low complexity" evidence="12">
    <location>
        <begin position="188"/>
        <end position="211"/>
    </location>
</feature>
<dbReference type="PROSITE" id="PS00028">
    <property type="entry name" value="ZINC_FINGER_C2H2_1"/>
    <property type="match status" value="1"/>
</dbReference>
<dbReference type="Proteomes" id="UP001488838">
    <property type="component" value="Unassembled WGS sequence"/>
</dbReference>
<keyword evidence="9 11" id="KW-0539">Nucleus</keyword>
<protein>
    <recommendedName>
        <fullName evidence="13">C2H2-type domain-containing protein</fullName>
    </recommendedName>
</protein>
<dbReference type="PROSITE" id="PS50157">
    <property type="entry name" value="ZINC_FINGER_C2H2_2"/>
    <property type="match status" value="1"/>
</dbReference>
<keyword evidence="1" id="KW-0479">Metal-binding</keyword>
<dbReference type="InterPro" id="IPR009057">
    <property type="entry name" value="Homeodomain-like_sf"/>
</dbReference>
<evidence type="ECO:0000256" key="1">
    <source>
        <dbReference type="ARBA" id="ARBA00022723"/>
    </source>
</evidence>
<dbReference type="CDD" id="cd00086">
    <property type="entry name" value="homeodomain"/>
    <property type="match status" value="1"/>
</dbReference>
<organism evidence="14 15">
    <name type="scientific">Myodes glareolus</name>
    <name type="common">Bank vole</name>
    <name type="synonym">Clethrionomys glareolus</name>
    <dbReference type="NCBI Taxonomy" id="447135"/>
    <lineage>
        <taxon>Eukaryota</taxon>
        <taxon>Metazoa</taxon>
        <taxon>Chordata</taxon>
        <taxon>Craniata</taxon>
        <taxon>Vertebrata</taxon>
        <taxon>Euteleostomi</taxon>
        <taxon>Mammalia</taxon>
        <taxon>Eutheria</taxon>
        <taxon>Euarchontoglires</taxon>
        <taxon>Glires</taxon>
        <taxon>Rodentia</taxon>
        <taxon>Myomorpha</taxon>
        <taxon>Muroidea</taxon>
        <taxon>Cricetidae</taxon>
        <taxon>Arvicolinae</taxon>
        <taxon>Myodes</taxon>
    </lineage>
</organism>
<keyword evidence="8" id="KW-0804">Transcription</keyword>
<feature type="domain" description="C2H2-type" evidence="13">
    <location>
        <begin position="799"/>
        <end position="827"/>
    </location>
</feature>
<dbReference type="InterPro" id="IPR001356">
    <property type="entry name" value="HD"/>
</dbReference>
<gene>
    <name evidence="14" type="ORF">U0070_001426</name>
</gene>
<dbReference type="Pfam" id="PF00046">
    <property type="entry name" value="Homeodomain"/>
    <property type="match status" value="1"/>
</dbReference>
<dbReference type="SMART" id="SM00355">
    <property type="entry name" value="ZnF_C2H2"/>
    <property type="match status" value="7"/>
</dbReference>
<dbReference type="InterPro" id="IPR045762">
    <property type="entry name" value="ADNP_Znf"/>
</dbReference>
<evidence type="ECO:0000256" key="8">
    <source>
        <dbReference type="ARBA" id="ARBA00023163"/>
    </source>
</evidence>
<dbReference type="InterPro" id="IPR038861">
    <property type="entry name" value="ADNP/ADNP2"/>
</dbReference>
<evidence type="ECO:0000256" key="12">
    <source>
        <dbReference type="SAM" id="MobiDB-lite"/>
    </source>
</evidence>
<accession>A0AAW0IGU9</accession>
<dbReference type="Pfam" id="PF19627">
    <property type="entry name" value="ADNP_N"/>
    <property type="match status" value="1"/>
</dbReference>
<keyword evidence="15" id="KW-1185">Reference proteome</keyword>
<evidence type="ECO:0000256" key="7">
    <source>
        <dbReference type="ARBA" id="ARBA00023155"/>
    </source>
</evidence>
<evidence type="ECO:0000256" key="11">
    <source>
        <dbReference type="RuleBase" id="RU000682"/>
    </source>
</evidence>
<proteinExistence type="predicted"/>
<dbReference type="SUPFAM" id="SSF46689">
    <property type="entry name" value="Homeodomain-like"/>
    <property type="match status" value="1"/>
</dbReference>
<feature type="compositionally biased region" description="Polar residues" evidence="12">
    <location>
        <begin position="372"/>
        <end position="383"/>
    </location>
</feature>
<dbReference type="GO" id="GO:0005634">
    <property type="term" value="C:nucleus"/>
    <property type="evidence" value="ECO:0007669"/>
    <property type="project" value="UniProtKB-SubCell"/>
</dbReference>
<feature type="region of interest" description="Disordered" evidence="12">
    <location>
        <begin position="188"/>
        <end position="213"/>
    </location>
</feature>
<feature type="compositionally biased region" description="Basic residues" evidence="12">
    <location>
        <begin position="291"/>
        <end position="301"/>
    </location>
</feature>
<dbReference type="EMBL" id="JBBHLL010000132">
    <property type="protein sequence ID" value="KAK7813720.1"/>
    <property type="molecule type" value="Genomic_DNA"/>
</dbReference>
<dbReference type="GO" id="GO:0003677">
    <property type="term" value="F:DNA binding"/>
    <property type="evidence" value="ECO:0007669"/>
    <property type="project" value="UniProtKB-KW"/>
</dbReference>
<dbReference type="InterPro" id="IPR013087">
    <property type="entry name" value="Znf_C2H2_type"/>
</dbReference>
<feature type="region of interest" description="Disordered" evidence="12">
    <location>
        <begin position="372"/>
        <end position="397"/>
    </location>
</feature>
<keyword evidence="4" id="KW-0862">Zinc</keyword>
<evidence type="ECO:0000313" key="15">
    <source>
        <dbReference type="Proteomes" id="UP001488838"/>
    </source>
</evidence>
<dbReference type="GO" id="GO:0008270">
    <property type="term" value="F:zinc ion binding"/>
    <property type="evidence" value="ECO:0007669"/>
    <property type="project" value="UniProtKB-KW"/>
</dbReference>
<comment type="subcellular location">
    <subcellularLocation>
        <location evidence="11">Nucleus</location>
    </subcellularLocation>
</comment>
<keyword evidence="7 11" id="KW-0371">Homeobox</keyword>
<evidence type="ECO:0000256" key="2">
    <source>
        <dbReference type="ARBA" id="ARBA00022737"/>
    </source>
</evidence>
<reference evidence="14 15" key="1">
    <citation type="journal article" date="2023" name="bioRxiv">
        <title>Conserved and derived expression patterns and positive selection on dental genes reveal complex evolutionary context of ever-growing rodent molars.</title>
        <authorList>
            <person name="Calamari Z.T."/>
            <person name="Song A."/>
            <person name="Cohen E."/>
            <person name="Akter M."/>
            <person name="Roy R.D."/>
            <person name="Hallikas O."/>
            <person name="Christensen M.M."/>
            <person name="Li P."/>
            <person name="Marangoni P."/>
            <person name="Jernvall J."/>
            <person name="Klein O.D."/>
        </authorList>
    </citation>
    <scope>NUCLEOTIDE SEQUENCE [LARGE SCALE GENOMIC DNA]</scope>
    <source>
        <strain evidence="14">V071</strain>
    </source>
</reference>
<evidence type="ECO:0000256" key="6">
    <source>
        <dbReference type="ARBA" id="ARBA00023125"/>
    </source>
</evidence>
<name>A0AAW0IGU9_MYOGA</name>
<dbReference type="SMART" id="SM00389">
    <property type="entry name" value="HOX"/>
    <property type="match status" value="1"/>
</dbReference>
<feature type="compositionally biased region" description="Low complexity" evidence="12">
    <location>
        <begin position="279"/>
        <end position="290"/>
    </location>
</feature>